<gene>
    <name evidence="2" type="ORF">MAA8898_03481</name>
</gene>
<reference evidence="2 3" key="1">
    <citation type="submission" date="2017-05" db="EMBL/GenBank/DDBJ databases">
        <authorList>
            <person name="Song R."/>
            <person name="Chenine A.L."/>
            <person name="Ruprecht R.M."/>
        </authorList>
    </citation>
    <scope>NUCLEOTIDE SEQUENCE [LARGE SCALE GENOMIC DNA]</scope>
    <source>
        <strain evidence="2 3">CECT 8898</strain>
    </source>
</reference>
<evidence type="ECO:0008006" key="4">
    <source>
        <dbReference type="Google" id="ProtNLM"/>
    </source>
</evidence>
<dbReference type="AlphaFoldDB" id="A0A238KV53"/>
<proteinExistence type="predicted"/>
<dbReference type="Proteomes" id="UP000207598">
    <property type="component" value="Unassembled WGS sequence"/>
</dbReference>
<protein>
    <recommendedName>
        <fullName evidence="4">Lipoprotein</fullName>
    </recommendedName>
</protein>
<accession>A0A238KV53</accession>
<keyword evidence="3" id="KW-1185">Reference proteome</keyword>
<evidence type="ECO:0000256" key="1">
    <source>
        <dbReference type="SAM" id="SignalP"/>
    </source>
</evidence>
<feature type="signal peptide" evidence="1">
    <location>
        <begin position="1"/>
        <end position="20"/>
    </location>
</feature>
<evidence type="ECO:0000313" key="2">
    <source>
        <dbReference type="EMBL" id="SMX46675.1"/>
    </source>
</evidence>
<keyword evidence="1" id="KW-0732">Signal</keyword>
<organism evidence="2 3">
    <name type="scientific">Maliponia aquimaris</name>
    <dbReference type="NCBI Taxonomy" id="1673631"/>
    <lineage>
        <taxon>Bacteria</taxon>
        <taxon>Pseudomonadati</taxon>
        <taxon>Pseudomonadota</taxon>
        <taxon>Alphaproteobacteria</taxon>
        <taxon>Rhodobacterales</taxon>
        <taxon>Paracoccaceae</taxon>
        <taxon>Maliponia</taxon>
    </lineage>
</organism>
<dbReference type="OrthoDB" id="7834608at2"/>
<name>A0A238KV53_9RHOB</name>
<dbReference type="EMBL" id="FXYF01000010">
    <property type="protein sequence ID" value="SMX46675.1"/>
    <property type="molecule type" value="Genomic_DNA"/>
</dbReference>
<sequence>MIRIAAALAFVLGLAACTDATRDLSEPTEPLGNFVLGYVAAVAEKPEPAKLLVSRDATAEEWIAVVDTAAKARFERFEGDSIYHLGLKVMAYSLPPPVVPGKSALHLAVTVFDDANCIKMNPKVHDVMVIQVFESRLNLTREQQMQRLAETAAKEIETWLREQMESDGWFTEGYKPPRGATRVAGGCGA</sequence>
<dbReference type="PROSITE" id="PS51257">
    <property type="entry name" value="PROKAR_LIPOPROTEIN"/>
    <property type="match status" value="1"/>
</dbReference>
<evidence type="ECO:0000313" key="3">
    <source>
        <dbReference type="Proteomes" id="UP000207598"/>
    </source>
</evidence>
<dbReference type="RefSeq" id="WP_094022260.1">
    <property type="nucleotide sequence ID" value="NZ_FXYF01000010.1"/>
</dbReference>
<feature type="chain" id="PRO_5013189749" description="Lipoprotein" evidence="1">
    <location>
        <begin position="21"/>
        <end position="189"/>
    </location>
</feature>